<evidence type="ECO:0008006" key="4">
    <source>
        <dbReference type="Google" id="ProtNLM"/>
    </source>
</evidence>
<evidence type="ECO:0000313" key="3">
    <source>
        <dbReference type="Proteomes" id="UP000033260"/>
    </source>
</evidence>
<reference evidence="2 3" key="1">
    <citation type="submission" date="2015-02" db="EMBL/GenBank/DDBJ databases">
        <title>Complete Genome Sequencing of Pseudomonas putida S13.1.2.</title>
        <authorList>
            <person name="Chong T.M."/>
            <person name="Chan K.G."/>
            <person name="Dessaux Y."/>
        </authorList>
    </citation>
    <scope>NUCLEOTIDE SEQUENCE [LARGE SCALE GENOMIC DNA]</scope>
    <source>
        <strain evidence="2 3">S13.1.2</strain>
    </source>
</reference>
<feature type="compositionally biased region" description="Polar residues" evidence="1">
    <location>
        <begin position="353"/>
        <end position="362"/>
    </location>
</feature>
<dbReference type="RefSeq" id="WP_026034371.1">
    <property type="nucleotide sequence ID" value="NZ_CP010979.1"/>
</dbReference>
<evidence type="ECO:0000256" key="1">
    <source>
        <dbReference type="SAM" id="MobiDB-lite"/>
    </source>
</evidence>
<sequence length="961" mass="105583">MSVNPIEHVLARMDKRNITQGWGAVAAFSRSRLNDLLHEQYRQRLGTLSFLPLFNADVYHQDHIRTRSVLRKIEFGAPLLSFTNASLTDSRAQLTFPILAGVYSVQSPLAENLLTRFIIDESMGYSLVISVELRLVTGEVDRRGRVTLDLAEASGFSCNLAGEDLHVNGLIAAAMQEQFEQLPAHRGQFELGMLDFSGYSPLSPTHFRILTQPAPGAQTLGAANYGDGAVLTFIQLRANTGPGRLPEHSFPYLIPDDLNDDGSERYSATMVVDKALLEHVRDDRLDVLASILFATSHKFVERERHTPHDLAVFGNIAAVPPLYSVDPQTQTVRAGDSVKFTLRNQAGHEVPATQWSAQSRQSHAAEGDGKIDSNGMYQAVGVEGIGHHSLTIVITAELTVGNTTHRASAQVIVQFEQVQVAPRVGVFASRIPMALGAAMPVDDIEWSLLGTERGQLAQTHGNRTVFTADNAANRRQLSVQQVQAKGGQQRMSALVMLNGLQSMVIDPVRAQGLEPGEVVTLAERDPALLPGARRRWQLIGPGTLDEAGNYTAPSGDEQGTSVVTCELVQNGVVLAAGYSLLEFGEAKLDAEGTWLRLVSYKISIPGGGEQGAKGELLNNGFQSLRLQAVIETEAVDGRFYRISADERASITLNNLISKQRLVALNDDNPSGGIEKGSNLIWATRKVANRFELSYAQLAEGAQPANEEAITRQDIYLHCAERAGGATEFYSTFHVDLGGTESSDDGSNGVGTKVEVIPKAPPSFGNENYTLTRVRVEGGTGDPNDPGDPAFDLWLRTLDYWVFKLAGSRFETVEFLEQQRSDPHVSQSAIRWESEHRNEIMFSFTGSIFRDKLARDDEKWQAADVNVQFDDDLVTLMASRPELRTQVSLTNFEEGSLVITNHRVPDFAYRPSGTAERDHLARNVVVLLRDQQGNAHYRRFAYRPAGTSGHRHYIEHSLFTPV</sequence>
<accession>A0AAU8SE17</accession>
<dbReference type="Proteomes" id="UP000033260">
    <property type="component" value="Chromosome"/>
</dbReference>
<dbReference type="EMBL" id="CP010979">
    <property type="protein sequence ID" value="AJQ48463.1"/>
    <property type="molecule type" value="Genomic_DNA"/>
</dbReference>
<protein>
    <recommendedName>
        <fullName evidence="4">Imidazoleglycerol-phosphate synthase</fullName>
    </recommendedName>
</protein>
<proteinExistence type="predicted"/>
<evidence type="ECO:0000313" key="2">
    <source>
        <dbReference type="EMBL" id="AJQ48463.1"/>
    </source>
</evidence>
<gene>
    <name evidence="2" type="ORF">N805_15135</name>
</gene>
<organism evidence="2 3">
    <name type="scientific">Pseudomonas putida S13.1.2</name>
    <dbReference type="NCBI Taxonomy" id="1384061"/>
    <lineage>
        <taxon>Bacteria</taxon>
        <taxon>Pseudomonadati</taxon>
        <taxon>Pseudomonadota</taxon>
        <taxon>Gammaproteobacteria</taxon>
        <taxon>Pseudomonadales</taxon>
        <taxon>Pseudomonadaceae</taxon>
        <taxon>Pseudomonas</taxon>
    </lineage>
</organism>
<feature type="region of interest" description="Disordered" evidence="1">
    <location>
        <begin position="349"/>
        <end position="370"/>
    </location>
</feature>
<name>A0AAU8SE17_PSEPU</name>
<dbReference type="AlphaFoldDB" id="A0AAU8SE17"/>